<evidence type="ECO:0000313" key="3">
    <source>
        <dbReference type="EMBL" id="JAG65659.1"/>
    </source>
</evidence>
<reference evidence="3" key="1">
    <citation type="submission" date="2014-09" db="EMBL/GenBank/DDBJ databases">
        <authorList>
            <person name="Magalhaes I.L.F."/>
            <person name="Oliveira U."/>
            <person name="Santos F.R."/>
            <person name="Vidigal T.H.D.A."/>
            <person name="Brescovit A.D."/>
            <person name="Santos A.J."/>
        </authorList>
    </citation>
    <scope>NUCLEOTIDE SEQUENCE</scope>
</reference>
<dbReference type="InterPro" id="IPR031961">
    <property type="entry name" value="DUF4780"/>
</dbReference>
<organism evidence="3">
    <name type="scientific">Lygus hesperus</name>
    <name type="common">Western plant bug</name>
    <dbReference type="NCBI Taxonomy" id="30085"/>
    <lineage>
        <taxon>Eukaryota</taxon>
        <taxon>Metazoa</taxon>
        <taxon>Ecdysozoa</taxon>
        <taxon>Arthropoda</taxon>
        <taxon>Hexapoda</taxon>
        <taxon>Insecta</taxon>
        <taxon>Pterygota</taxon>
        <taxon>Neoptera</taxon>
        <taxon>Paraneoptera</taxon>
        <taxon>Hemiptera</taxon>
        <taxon>Heteroptera</taxon>
        <taxon>Panheteroptera</taxon>
        <taxon>Cimicomorpha</taxon>
        <taxon>Miridae</taxon>
        <taxon>Mirini</taxon>
        <taxon>Lygus</taxon>
    </lineage>
</organism>
<feature type="region of interest" description="Disordered" evidence="1">
    <location>
        <begin position="623"/>
        <end position="645"/>
    </location>
</feature>
<feature type="compositionally biased region" description="Basic and acidic residues" evidence="1">
    <location>
        <begin position="631"/>
        <end position="645"/>
    </location>
</feature>
<name>A0A0K8TJJ1_LYGHE</name>
<feature type="compositionally biased region" description="Polar residues" evidence="1">
    <location>
        <begin position="41"/>
        <end position="67"/>
    </location>
</feature>
<feature type="compositionally biased region" description="Polar residues" evidence="1">
    <location>
        <begin position="10"/>
        <end position="31"/>
    </location>
</feature>
<dbReference type="EMBL" id="GBRD01000162">
    <property type="protein sequence ID" value="JAG65659.1"/>
    <property type="molecule type" value="Transcribed_RNA"/>
</dbReference>
<feature type="compositionally biased region" description="Polar residues" evidence="1">
    <location>
        <begin position="84"/>
        <end position="103"/>
    </location>
</feature>
<feature type="compositionally biased region" description="Basic residues" evidence="1">
    <location>
        <begin position="523"/>
        <end position="537"/>
    </location>
</feature>
<dbReference type="AlphaFoldDB" id="A0A0K8TJJ1"/>
<dbReference type="Pfam" id="PF16012">
    <property type="entry name" value="DUF4780"/>
    <property type="match status" value="1"/>
</dbReference>
<feature type="region of interest" description="Disordered" evidence="1">
    <location>
        <begin position="264"/>
        <end position="298"/>
    </location>
</feature>
<evidence type="ECO:0000256" key="1">
    <source>
        <dbReference type="SAM" id="MobiDB-lite"/>
    </source>
</evidence>
<accession>A0A0K8TJJ1</accession>
<feature type="compositionally biased region" description="Acidic residues" evidence="1">
    <location>
        <begin position="276"/>
        <end position="289"/>
    </location>
</feature>
<proteinExistence type="predicted"/>
<feature type="region of interest" description="Disordered" evidence="1">
    <location>
        <begin position="1"/>
        <end position="103"/>
    </location>
</feature>
<sequence>MPAHSESDGKTVSTTGENISTNVTAIPSQVVTECGELPVPSASNTTMEANVTPSQAGVESGQTPVSSTDDRITTTTDVIPSQAAAESSQIPVSSTDNGTTTKTDVISPQAVDESGLIPVSRTDNGKTMITDVIPSQAEAESDEVPLSNNTNAGASMEVIAEGASEDHPKLDQIGEGSSVTQSDVPHGKLVSQMSPDERVAMRKLIAEKTREFRITGKKFCEERKLPFPNRQAFSKLIFDLYNTQKLDEHNLELKLMHKAQLIRDSSKKGDGGSALEGDEDGNVDLDEPMGDCGNNDNTKINTSKIGEFRDMAKTYCESKEIPFPNRRNFARIFRDLKSKKKLDEEHLKIALDENALKEKEKPTSEMTEDERTAFFNELNTLKAKMIHVAVQHCHTIKAPFPKRDYHRIIRDLFEAGKLNEDNIKLAIEKNFEEQCKNGPSLTHDQLNTILEHYCKDKGIRNTTKRIKDEMINKIPQKLLSLKHYWRLMHDAGKTNLFWDVNLNPDAANHSSSPRPALSEARSSRRKRGKRGRKHSRSRGGLEAVPQVADSTVPPERTQKRGLSKQTVGNGDLREVLTSKKRREAPSSGGYEGVDEEPIHELLAQIAEKTRLLEGLRAQNYNYSLGSGNGRPSRDNDFGHSYPADRRDWRSQDDVRFNPSMRSDRLRQNRDGGEPFMKYFRYDNRPFGESLDVVNQPIDWAADYENVAGPSNPGSSSRIWGRASPPVSHGQLISMDQEDQPFIEPGKICKVAIVDEAYPRRLINAQDANLIREALFNRIGSSGVGVGPRFSNTYEEQGAVVFDCEDQTTVAWLWTNAPVIKPWRDARLKPISWKRRSKEISIEIPKMLESHHSEAICERLDKQNPGLSTKLWNLKFADSTSRGLTLGFEIDDESMECLKSLNLQPFLGFSRVNVQVIRE</sequence>
<evidence type="ECO:0000259" key="2">
    <source>
        <dbReference type="Pfam" id="PF16012"/>
    </source>
</evidence>
<feature type="region of interest" description="Disordered" evidence="1">
    <location>
        <begin position="506"/>
        <end position="593"/>
    </location>
</feature>
<protein>
    <recommendedName>
        <fullName evidence="2">DUF4780 domain-containing protein</fullName>
    </recommendedName>
</protein>
<feature type="domain" description="DUF4780" evidence="2">
    <location>
        <begin position="749"/>
        <end position="913"/>
    </location>
</feature>